<feature type="compositionally biased region" description="Basic and acidic residues" evidence="1">
    <location>
        <begin position="44"/>
        <end position="60"/>
    </location>
</feature>
<dbReference type="AlphaFoldDB" id="A0A3Q7I3Z8"/>
<proteinExistence type="predicted"/>
<evidence type="ECO:0000313" key="4">
    <source>
        <dbReference type="Proteomes" id="UP000004994"/>
    </source>
</evidence>
<evidence type="ECO:0000256" key="1">
    <source>
        <dbReference type="SAM" id="MobiDB-lite"/>
    </source>
</evidence>
<reference evidence="3" key="1">
    <citation type="journal article" date="2012" name="Nature">
        <title>The tomato genome sequence provides insights into fleshy fruit evolution.</title>
        <authorList>
            <consortium name="Tomato Genome Consortium"/>
        </authorList>
    </citation>
    <scope>NUCLEOTIDE SEQUENCE [LARGE SCALE GENOMIC DNA]</scope>
    <source>
        <strain evidence="3">cv. Heinz 1706</strain>
    </source>
</reference>
<keyword evidence="2" id="KW-1133">Transmembrane helix</keyword>
<dbReference type="InParanoid" id="A0A3Q7I3Z8"/>
<dbReference type="EnsemblPlants" id="Solyc07g025525.1.1">
    <property type="protein sequence ID" value="Solyc07g025525.1.1"/>
    <property type="gene ID" value="Solyc07g025525.1"/>
</dbReference>
<evidence type="ECO:0000256" key="2">
    <source>
        <dbReference type="SAM" id="Phobius"/>
    </source>
</evidence>
<protein>
    <submittedName>
        <fullName evidence="3">Uncharacterized protein</fullName>
    </submittedName>
</protein>
<organism evidence="3">
    <name type="scientific">Solanum lycopersicum</name>
    <name type="common">Tomato</name>
    <name type="synonym">Lycopersicon esculentum</name>
    <dbReference type="NCBI Taxonomy" id="4081"/>
    <lineage>
        <taxon>Eukaryota</taxon>
        <taxon>Viridiplantae</taxon>
        <taxon>Streptophyta</taxon>
        <taxon>Embryophyta</taxon>
        <taxon>Tracheophyta</taxon>
        <taxon>Spermatophyta</taxon>
        <taxon>Magnoliopsida</taxon>
        <taxon>eudicotyledons</taxon>
        <taxon>Gunneridae</taxon>
        <taxon>Pentapetalae</taxon>
        <taxon>asterids</taxon>
        <taxon>lamiids</taxon>
        <taxon>Solanales</taxon>
        <taxon>Solanaceae</taxon>
        <taxon>Solanoideae</taxon>
        <taxon>Solaneae</taxon>
        <taxon>Solanum</taxon>
        <taxon>Solanum subgen. Lycopersicon</taxon>
    </lineage>
</organism>
<name>A0A3Q7I3Z8_SOLLC</name>
<dbReference type="Proteomes" id="UP000004994">
    <property type="component" value="Chromosome 7"/>
</dbReference>
<accession>A0A3Q7I3Z8</accession>
<feature type="transmembrane region" description="Helical" evidence="2">
    <location>
        <begin position="63"/>
        <end position="85"/>
    </location>
</feature>
<reference evidence="3" key="2">
    <citation type="submission" date="2019-01" db="UniProtKB">
        <authorList>
            <consortium name="EnsemblPlants"/>
        </authorList>
    </citation>
    <scope>IDENTIFICATION</scope>
    <source>
        <strain evidence="3">cv. Heinz 1706</strain>
    </source>
</reference>
<keyword evidence="2" id="KW-0812">Transmembrane</keyword>
<feature type="region of interest" description="Disordered" evidence="1">
    <location>
        <begin position="38"/>
        <end position="60"/>
    </location>
</feature>
<keyword evidence="4" id="KW-1185">Reference proteome</keyword>
<keyword evidence="2" id="KW-0472">Membrane</keyword>
<dbReference type="Gramene" id="Solyc07g025525.1.1">
    <property type="protein sequence ID" value="Solyc07g025525.1.1"/>
    <property type="gene ID" value="Solyc07g025525.1"/>
</dbReference>
<sequence length="96" mass="10669">MNEQIDKKIISSGKRVNDQFINQNRSLELSELHVIAATAAPGPPKEERTENKGKGEKNERRRWTGIAAGCCCLAVLGGNAGWSFYKWSLVVVPRSR</sequence>
<evidence type="ECO:0000313" key="3">
    <source>
        <dbReference type="EnsemblPlants" id="Solyc07g025525.1.1"/>
    </source>
</evidence>